<dbReference type="EMBL" id="CANHGI010000005">
    <property type="protein sequence ID" value="CAI5452927.1"/>
    <property type="molecule type" value="Genomic_DNA"/>
</dbReference>
<sequence length="144" mass="15979">MSGMITIILLSSLLNVSNSLFNLIGRDQYVTVTGTLICNDQPASDVLVKLYEDGTIFDTKLDSSRSNYGGQFQVSGTYTKIFTMDPKINIYHKCNYDGFCDRKLTIDIPDNAITDGSSGWDRSFDIGTINLADKFHGETTDCIH</sequence>
<dbReference type="Gene3D" id="2.60.40.3330">
    <property type="match status" value="1"/>
</dbReference>
<gene>
    <name evidence="6" type="ORF">CAMP_LOCUS15564</name>
</gene>
<comment type="similarity">
    <text evidence="2">Belongs to the nematode transthyretin-like family.</text>
</comment>
<keyword evidence="7" id="KW-1185">Reference proteome</keyword>
<dbReference type="InterPro" id="IPR038479">
    <property type="entry name" value="Transthyretin-like_sf"/>
</dbReference>
<feature type="chain" id="PRO_5040312146" evidence="5">
    <location>
        <begin position="20"/>
        <end position="144"/>
    </location>
</feature>
<feature type="signal peptide" evidence="5">
    <location>
        <begin position="1"/>
        <end position="19"/>
    </location>
</feature>
<comment type="subcellular location">
    <subcellularLocation>
        <location evidence="1">Secreted</location>
    </subcellularLocation>
</comment>
<reference evidence="6" key="1">
    <citation type="submission" date="2022-11" db="EMBL/GenBank/DDBJ databases">
        <authorList>
            <person name="Kikuchi T."/>
        </authorList>
    </citation>
    <scope>NUCLEOTIDE SEQUENCE</scope>
    <source>
        <strain evidence="6">PS1010</strain>
    </source>
</reference>
<name>A0A9P1IXB0_9PELO</name>
<evidence type="ECO:0000313" key="6">
    <source>
        <dbReference type="EMBL" id="CAI5452927.1"/>
    </source>
</evidence>
<dbReference type="GO" id="GO:0009986">
    <property type="term" value="C:cell surface"/>
    <property type="evidence" value="ECO:0007669"/>
    <property type="project" value="InterPro"/>
</dbReference>
<evidence type="ECO:0000256" key="2">
    <source>
        <dbReference type="ARBA" id="ARBA00010112"/>
    </source>
</evidence>
<dbReference type="GO" id="GO:0005576">
    <property type="term" value="C:extracellular region"/>
    <property type="evidence" value="ECO:0007669"/>
    <property type="project" value="UniProtKB-SubCell"/>
</dbReference>
<dbReference type="OrthoDB" id="73919at2759"/>
<comment type="caution">
    <text evidence="6">The sequence shown here is derived from an EMBL/GenBank/DDBJ whole genome shotgun (WGS) entry which is preliminary data.</text>
</comment>
<accession>A0A9P1IXB0</accession>
<protein>
    <submittedName>
        <fullName evidence="6">Uncharacterized protein</fullName>
    </submittedName>
</protein>
<keyword evidence="4 5" id="KW-0732">Signal</keyword>
<dbReference type="Proteomes" id="UP001152747">
    <property type="component" value="Unassembled WGS sequence"/>
</dbReference>
<evidence type="ECO:0000313" key="7">
    <source>
        <dbReference type="Proteomes" id="UP001152747"/>
    </source>
</evidence>
<evidence type="ECO:0000256" key="3">
    <source>
        <dbReference type="ARBA" id="ARBA00022525"/>
    </source>
</evidence>
<evidence type="ECO:0000256" key="4">
    <source>
        <dbReference type="ARBA" id="ARBA00022729"/>
    </source>
</evidence>
<organism evidence="6 7">
    <name type="scientific">Caenorhabditis angaria</name>
    <dbReference type="NCBI Taxonomy" id="860376"/>
    <lineage>
        <taxon>Eukaryota</taxon>
        <taxon>Metazoa</taxon>
        <taxon>Ecdysozoa</taxon>
        <taxon>Nematoda</taxon>
        <taxon>Chromadorea</taxon>
        <taxon>Rhabditida</taxon>
        <taxon>Rhabditina</taxon>
        <taxon>Rhabditomorpha</taxon>
        <taxon>Rhabditoidea</taxon>
        <taxon>Rhabditidae</taxon>
        <taxon>Peloderinae</taxon>
        <taxon>Caenorhabditis</taxon>
    </lineage>
</organism>
<evidence type="ECO:0000256" key="1">
    <source>
        <dbReference type="ARBA" id="ARBA00004613"/>
    </source>
</evidence>
<dbReference type="PANTHER" id="PTHR21700:SF19">
    <property type="entry name" value="TRANSTHYRETIN-RELATED FAMILY DOMAIN"/>
    <property type="match status" value="1"/>
</dbReference>
<dbReference type="Pfam" id="PF01060">
    <property type="entry name" value="TTR-52"/>
    <property type="match status" value="1"/>
</dbReference>
<keyword evidence="3" id="KW-0964">Secreted</keyword>
<dbReference type="AlphaFoldDB" id="A0A9P1IXB0"/>
<proteinExistence type="inferred from homology"/>
<evidence type="ECO:0000256" key="5">
    <source>
        <dbReference type="SAM" id="SignalP"/>
    </source>
</evidence>
<dbReference type="PANTHER" id="PTHR21700">
    <property type="entry name" value="TRANSTHYRETIN-LIKE FAMILY PROTEIN-RELATED"/>
    <property type="match status" value="1"/>
</dbReference>
<dbReference type="InterPro" id="IPR001534">
    <property type="entry name" value="Transthyretin-like"/>
</dbReference>